<sequence length="277" mass="30624">MKLSQSLSRWRLLLGWPHRVSGRWPPASADAAQPVYSAGQAVQRIPANIRGRDFAVGDIHGCFDELQAALNEIGFDTQCDRLFAVGDLVDRGPQSHEVLAWLDEPWFFSVCGNHDYMAWRAAVGQPFSPVDHRRQGGEWLSALSATEREAVAQRLQALPLAIEVATSAGWVGLVHASCPGNDWHELRRLNLAELDSPHSDAGQCMWSTRRALTADSSRVRNIHAVIHGHTTVGRHLVLGNVHFIDTGGWRPHGYFTLLDLERLAPAARVTRSSMLPA</sequence>
<name>A0A1Y0EPU1_9BURK</name>
<evidence type="ECO:0000313" key="3">
    <source>
        <dbReference type="Proteomes" id="UP000196138"/>
    </source>
</evidence>
<dbReference type="PANTHER" id="PTHR42850">
    <property type="entry name" value="METALLOPHOSPHOESTERASE"/>
    <property type="match status" value="1"/>
</dbReference>
<feature type="domain" description="Calcineurin-like phosphoesterase" evidence="1">
    <location>
        <begin position="55"/>
        <end position="230"/>
    </location>
</feature>
<dbReference type="AlphaFoldDB" id="A0A1Y0EPU1"/>
<accession>A0A1Y0EPU1</accession>
<dbReference type="Gene3D" id="3.60.21.10">
    <property type="match status" value="1"/>
</dbReference>
<protein>
    <recommendedName>
        <fullName evidence="1">Calcineurin-like phosphoesterase domain-containing protein</fullName>
    </recommendedName>
</protein>
<dbReference type="OrthoDB" id="5296354at2"/>
<dbReference type="RefSeq" id="WP_087281742.1">
    <property type="nucleotide sequence ID" value="NZ_CP021455.1"/>
</dbReference>
<dbReference type="EMBL" id="CP021455">
    <property type="protein sequence ID" value="ARU05508.1"/>
    <property type="molecule type" value="Genomic_DNA"/>
</dbReference>
<evidence type="ECO:0000259" key="1">
    <source>
        <dbReference type="Pfam" id="PF00149"/>
    </source>
</evidence>
<dbReference type="SUPFAM" id="SSF56300">
    <property type="entry name" value="Metallo-dependent phosphatases"/>
    <property type="match status" value="1"/>
</dbReference>
<dbReference type="GO" id="GO:0016791">
    <property type="term" value="F:phosphatase activity"/>
    <property type="evidence" value="ECO:0007669"/>
    <property type="project" value="TreeGrafter"/>
</dbReference>
<dbReference type="Pfam" id="PF00149">
    <property type="entry name" value="Metallophos"/>
    <property type="match status" value="1"/>
</dbReference>
<dbReference type="PANTHER" id="PTHR42850:SF4">
    <property type="entry name" value="ZINC-DEPENDENT ENDOPOLYPHOSPHATASE"/>
    <property type="match status" value="1"/>
</dbReference>
<dbReference type="GO" id="GO:0005737">
    <property type="term" value="C:cytoplasm"/>
    <property type="evidence" value="ECO:0007669"/>
    <property type="project" value="TreeGrafter"/>
</dbReference>
<gene>
    <name evidence="2" type="ORF">CCO03_13170</name>
</gene>
<organism evidence="2 3">
    <name type="scientific">Comamonas serinivorans</name>
    <dbReference type="NCBI Taxonomy" id="1082851"/>
    <lineage>
        <taxon>Bacteria</taxon>
        <taxon>Pseudomonadati</taxon>
        <taxon>Pseudomonadota</taxon>
        <taxon>Betaproteobacteria</taxon>
        <taxon>Burkholderiales</taxon>
        <taxon>Comamonadaceae</taxon>
        <taxon>Comamonas</taxon>
    </lineage>
</organism>
<reference evidence="2 3" key="1">
    <citation type="submission" date="2017-05" db="EMBL/GenBank/DDBJ databases">
        <authorList>
            <person name="Song R."/>
            <person name="Chenine A.L."/>
            <person name="Ruprecht R.M."/>
        </authorList>
    </citation>
    <scope>NUCLEOTIDE SEQUENCE [LARGE SCALE GENOMIC DNA]</scope>
    <source>
        <strain evidence="2 3">DSM 26136</strain>
    </source>
</reference>
<dbReference type="InterPro" id="IPR004843">
    <property type="entry name" value="Calcineurin-like_PHP"/>
</dbReference>
<dbReference type="Proteomes" id="UP000196138">
    <property type="component" value="Chromosome"/>
</dbReference>
<dbReference type="InterPro" id="IPR050126">
    <property type="entry name" value="Ap4A_hydrolase"/>
</dbReference>
<keyword evidence="3" id="KW-1185">Reference proteome</keyword>
<dbReference type="InterPro" id="IPR029052">
    <property type="entry name" value="Metallo-depent_PP-like"/>
</dbReference>
<evidence type="ECO:0000313" key="2">
    <source>
        <dbReference type="EMBL" id="ARU05508.1"/>
    </source>
</evidence>
<proteinExistence type="predicted"/>
<dbReference type="KEGG" id="cser:CCO03_13170"/>